<dbReference type="STRING" id="2064.TR51_09520"/>
<sequence>MRITRRGAALAATTTVLLGLTAPLAAGASAPDRPAWGACAGGAPDGRQQCAELTVPIDYAQPAGPTLRLAVSRIPAARPDQRRGALVLIPGGPGGSGLNGPSSAAKRLPQSVLDRYDLIGFDPRGVGRSSPVSCGLDHADLAPGKLLPWPAPDGQGGDANLATGQRVADRCAANGGPVLRSITTRNEARDLDRIRQALGERRISAWATSYGTYAGAAYATMFPDRTDRILLDSNDNPDPVLAERSWLAAFATGAEDRFPDFAAWASSPEAGELRIADTPEQVRTAYLTAARQLDAAPLPWPGNNPSVLDGNGLRGTMLNGLYADARFPAVAALIQAAQGRRPLPDPGPAPDAAALAQLQSSTAVSAATLCNDVAWPRDLGSYATAVAADRVAHPLTAGMPVNATACAFWHWQPAEPPVRVTSDGPSNVLLVQNLRDPATPYAGALKLRAAFGDRARMVAVDSGGHGAYLANGNACGDALVTEFLTTGHRPARDAFCPKAG</sequence>
<dbReference type="InterPro" id="IPR013595">
    <property type="entry name" value="Pept_S33_TAP-like_C"/>
</dbReference>
<dbReference type="InterPro" id="IPR051601">
    <property type="entry name" value="Serine_prot/Carboxylest_S33"/>
</dbReference>
<feature type="chain" id="PRO_5039593934" evidence="5">
    <location>
        <begin position="26"/>
        <end position="500"/>
    </location>
</feature>
<dbReference type="RefSeq" id="WP_043910091.1">
    <property type="nucleotide sequence ID" value="NZ_JXZB01000002.1"/>
</dbReference>
<keyword evidence="9" id="KW-1185">Reference proteome</keyword>
<evidence type="ECO:0000259" key="7">
    <source>
        <dbReference type="Pfam" id="PF08386"/>
    </source>
</evidence>
<reference evidence="8 9" key="1">
    <citation type="submission" date="2015-02" db="EMBL/GenBank/DDBJ databases">
        <title>Draft genome sequence of Kitasatospora griseola MF730-N6, a bafilomycin, terpentecin and satosporin producer.</title>
        <authorList>
            <person name="Arens J.C."/>
            <person name="Haltli B."/>
            <person name="Kerr R.G."/>
        </authorList>
    </citation>
    <scope>NUCLEOTIDE SEQUENCE [LARGE SCALE GENOMIC DNA]</scope>
    <source>
        <strain evidence="8 9">MF730-N6</strain>
    </source>
</reference>
<feature type="signal peptide" evidence="5">
    <location>
        <begin position="1"/>
        <end position="25"/>
    </location>
</feature>
<feature type="domain" description="AB hydrolase-1" evidence="6">
    <location>
        <begin position="85"/>
        <end position="268"/>
    </location>
</feature>
<accession>A0A0D0N8G5</accession>
<dbReference type="InterPro" id="IPR000073">
    <property type="entry name" value="AB_hydrolase_1"/>
</dbReference>
<dbReference type="AlphaFoldDB" id="A0A0D0N8G5"/>
<dbReference type="InterPro" id="IPR029058">
    <property type="entry name" value="AB_hydrolase_fold"/>
</dbReference>
<dbReference type="EMBL" id="JXZB01000002">
    <property type="protein sequence ID" value="KIQ64515.1"/>
    <property type="molecule type" value="Genomic_DNA"/>
</dbReference>
<keyword evidence="2 5" id="KW-0732">Signal</keyword>
<dbReference type="PANTHER" id="PTHR43248:SF29">
    <property type="entry name" value="TRIPEPTIDYL AMINOPEPTIDASE"/>
    <property type="match status" value="1"/>
</dbReference>
<dbReference type="Pfam" id="PF08386">
    <property type="entry name" value="Abhydrolase_4"/>
    <property type="match status" value="1"/>
</dbReference>
<feature type="region of interest" description="Disordered" evidence="4">
    <location>
        <begin position="85"/>
        <end position="106"/>
    </location>
</feature>
<dbReference type="OrthoDB" id="4447445at2"/>
<dbReference type="Pfam" id="PF00561">
    <property type="entry name" value="Abhydrolase_1"/>
    <property type="match status" value="1"/>
</dbReference>
<evidence type="ECO:0000256" key="3">
    <source>
        <dbReference type="ARBA" id="ARBA00022801"/>
    </source>
</evidence>
<evidence type="ECO:0000256" key="4">
    <source>
        <dbReference type="SAM" id="MobiDB-lite"/>
    </source>
</evidence>
<evidence type="ECO:0000259" key="6">
    <source>
        <dbReference type="Pfam" id="PF00561"/>
    </source>
</evidence>
<dbReference type="PANTHER" id="PTHR43248">
    <property type="entry name" value="2-SUCCINYL-6-HYDROXY-2,4-CYCLOHEXADIENE-1-CARBOXYLATE SYNTHASE"/>
    <property type="match status" value="1"/>
</dbReference>
<keyword evidence="3" id="KW-0378">Hydrolase</keyword>
<name>A0A0D0N8G5_KITGR</name>
<evidence type="ECO:0000313" key="9">
    <source>
        <dbReference type="Proteomes" id="UP000032066"/>
    </source>
</evidence>
<evidence type="ECO:0000256" key="2">
    <source>
        <dbReference type="ARBA" id="ARBA00022729"/>
    </source>
</evidence>
<dbReference type="SUPFAM" id="SSF53474">
    <property type="entry name" value="alpha/beta-Hydrolases"/>
    <property type="match status" value="1"/>
</dbReference>
<gene>
    <name evidence="8" type="ORF">TR51_09520</name>
</gene>
<protein>
    <submittedName>
        <fullName evidence="8">Uncharacterized protein</fullName>
    </submittedName>
</protein>
<dbReference type="GO" id="GO:0016787">
    <property type="term" value="F:hydrolase activity"/>
    <property type="evidence" value="ECO:0007669"/>
    <property type="project" value="UniProtKB-KW"/>
</dbReference>
<evidence type="ECO:0000256" key="1">
    <source>
        <dbReference type="ARBA" id="ARBA00010088"/>
    </source>
</evidence>
<dbReference type="Proteomes" id="UP000032066">
    <property type="component" value="Unassembled WGS sequence"/>
</dbReference>
<proteinExistence type="inferred from homology"/>
<comment type="similarity">
    <text evidence="1">Belongs to the peptidase S33 family.</text>
</comment>
<comment type="caution">
    <text evidence="8">The sequence shown here is derived from an EMBL/GenBank/DDBJ whole genome shotgun (WGS) entry which is preliminary data.</text>
</comment>
<evidence type="ECO:0000256" key="5">
    <source>
        <dbReference type="SAM" id="SignalP"/>
    </source>
</evidence>
<feature type="domain" description="Peptidase S33 tripeptidyl aminopeptidase-like C-terminal" evidence="7">
    <location>
        <begin position="404"/>
        <end position="496"/>
    </location>
</feature>
<evidence type="ECO:0000313" key="8">
    <source>
        <dbReference type="EMBL" id="KIQ64515.1"/>
    </source>
</evidence>
<dbReference type="PATRIC" id="fig|2064.6.peg.2021"/>
<organism evidence="8 9">
    <name type="scientific">Kitasatospora griseola</name>
    <name type="common">Streptomyces griseolosporeus</name>
    <dbReference type="NCBI Taxonomy" id="2064"/>
    <lineage>
        <taxon>Bacteria</taxon>
        <taxon>Bacillati</taxon>
        <taxon>Actinomycetota</taxon>
        <taxon>Actinomycetes</taxon>
        <taxon>Kitasatosporales</taxon>
        <taxon>Streptomycetaceae</taxon>
        <taxon>Kitasatospora</taxon>
    </lineage>
</organism>
<dbReference type="Gene3D" id="3.40.50.1820">
    <property type="entry name" value="alpha/beta hydrolase"/>
    <property type="match status" value="1"/>
</dbReference>